<evidence type="ECO:0000256" key="7">
    <source>
        <dbReference type="RuleBase" id="RU369079"/>
    </source>
</evidence>
<keyword evidence="6 7" id="KW-0472">Membrane</keyword>
<comment type="similarity">
    <text evidence="7">Belongs to the TRAP transporter small permease family.</text>
</comment>
<evidence type="ECO:0000313" key="10">
    <source>
        <dbReference type="Proteomes" id="UP001597101"/>
    </source>
</evidence>
<keyword evidence="2 7" id="KW-0813">Transport</keyword>
<dbReference type="InterPro" id="IPR055348">
    <property type="entry name" value="DctQ"/>
</dbReference>
<evidence type="ECO:0000256" key="1">
    <source>
        <dbReference type="ARBA" id="ARBA00004651"/>
    </source>
</evidence>
<evidence type="ECO:0000313" key="9">
    <source>
        <dbReference type="EMBL" id="MFD0914871.1"/>
    </source>
</evidence>
<evidence type="ECO:0000256" key="3">
    <source>
        <dbReference type="ARBA" id="ARBA00022475"/>
    </source>
</evidence>
<protein>
    <recommendedName>
        <fullName evidence="7">TRAP transporter small permease protein</fullName>
    </recommendedName>
</protein>
<sequence length="206" mass="22487">MRAQIRRLYTPFTGVAIVANTIGTLVIFALVLIMNIDVIARGLFNAPLRGVVEVVIFSLILIVFLQLPDVVRSNRLTRSDGFLVLAETNFPRIGSWLSRAIDLAACIFMALIAWTIWPEAIESIETCGFISGPEFGGQVDGGLFARIAAAFGRCEYFGTPGIFTAPWWPAKMSIAFSVTLCAIIFLFKTILGNRNPALVDDGESPV</sequence>
<dbReference type="EMBL" id="JBHTJV010000002">
    <property type="protein sequence ID" value="MFD0914871.1"/>
    <property type="molecule type" value="Genomic_DNA"/>
</dbReference>
<comment type="subunit">
    <text evidence="7">The complex comprises the extracytoplasmic solute receptor protein and the two transmembrane proteins.</text>
</comment>
<dbReference type="Pfam" id="PF04290">
    <property type="entry name" value="DctQ"/>
    <property type="match status" value="1"/>
</dbReference>
<dbReference type="RefSeq" id="WP_377210730.1">
    <property type="nucleotide sequence ID" value="NZ_JBHTJV010000002.1"/>
</dbReference>
<gene>
    <name evidence="9" type="ORF">ACFQ14_00460</name>
</gene>
<name>A0ABW3F8S9_9HYPH</name>
<keyword evidence="4 7" id="KW-0812">Transmembrane</keyword>
<comment type="function">
    <text evidence="7">Part of the tripartite ATP-independent periplasmic (TRAP) transport system.</text>
</comment>
<keyword evidence="7" id="KW-0997">Cell inner membrane</keyword>
<reference evidence="10" key="1">
    <citation type="journal article" date="2019" name="Int. J. Syst. Evol. Microbiol.">
        <title>The Global Catalogue of Microorganisms (GCM) 10K type strain sequencing project: providing services to taxonomists for standard genome sequencing and annotation.</title>
        <authorList>
            <consortium name="The Broad Institute Genomics Platform"/>
            <consortium name="The Broad Institute Genome Sequencing Center for Infectious Disease"/>
            <person name="Wu L."/>
            <person name="Ma J."/>
        </authorList>
    </citation>
    <scope>NUCLEOTIDE SEQUENCE [LARGE SCALE GENOMIC DNA]</scope>
    <source>
        <strain evidence="10">CCUG 60023</strain>
    </source>
</reference>
<feature type="domain" description="Tripartite ATP-independent periplasmic transporters DctQ component" evidence="8">
    <location>
        <begin position="30"/>
        <end position="117"/>
    </location>
</feature>
<accession>A0ABW3F8S9</accession>
<evidence type="ECO:0000256" key="2">
    <source>
        <dbReference type="ARBA" id="ARBA00022448"/>
    </source>
</evidence>
<feature type="transmembrane region" description="Helical" evidence="7">
    <location>
        <begin position="12"/>
        <end position="34"/>
    </location>
</feature>
<evidence type="ECO:0000256" key="4">
    <source>
        <dbReference type="ARBA" id="ARBA00022692"/>
    </source>
</evidence>
<keyword evidence="5 7" id="KW-1133">Transmembrane helix</keyword>
<feature type="transmembrane region" description="Helical" evidence="7">
    <location>
        <begin position="46"/>
        <end position="65"/>
    </location>
</feature>
<feature type="transmembrane region" description="Helical" evidence="7">
    <location>
        <begin position="167"/>
        <end position="187"/>
    </location>
</feature>
<feature type="transmembrane region" description="Helical" evidence="7">
    <location>
        <begin position="100"/>
        <end position="117"/>
    </location>
</feature>
<evidence type="ECO:0000259" key="8">
    <source>
        <dbReference type="Pfam" id="PF04290"/>
    </source>
</evidence>
<comment type="caution">
    <text evidence="9">The sequence shown here is derived from an EMBL/GenBank/DDBJ whole genome shotgun (WGS) entry which is preliminary data.</text>
</comment>
<dbReference type="Proteomes" id="UP001597101">
    <property type="component" value="Unassembled WGS sequence"/>
</dbReference>
<keyword evidence="10" id="KW-1185">Reference proteome</keyword>
<organism evidence="9 10">
    <name type="scientific">Pseudahrensia aquimaris</name>
    <dbReference type="NCBI Taxonomy" id="744461"/>
    <lineage>
        <taxon>Bacteria</taxon>
        <taxon>Pseudomonadati</taxon>
        <taxon>Pseudomonadota</taxon>
        <taxon>Alphaproteobacteria</taxon>
        <taxon>Hyphomicrobiales</taxon>
        <taxon>Ahrensiaceae</taxon>
        <taxon>Pseudahrensia</taxon>
    </lineage>
</organism>
<proteinExistence type="inferred from homology"/>
<keyword evidence="3" id="KW-1003">Cell membrane</keyword>
<comment type="subcellular location">
    <subcellularLocation>
        <location evidence="7">Cell inner membrane</location>
        <topology evidence="7">Multi-pass membrane protein</topology>
    </subcellularLocation>
    <subcellularLocation>
        <location evidence="1">Cell membrane</location>
        <topology evidence="1">Multi-pass membrane protein</topology>
    </subcellularLocation>
</comment>
<evidence type="ECO:0000256" key="5">
    <source>
        <dbReference type="ARBA" id="ARBA00022989"/>
    </source>
</evidence>
<evidence type="ECO:0000256" key="6">
    <source>
        <dbReference type="ARBA" id="ARBA00023136"/>
    </source>
</evidence>